<dbReference type="OrthoDB" id="9793589at2"/>
<feature type="transmembrane region" description="Helical" evidence="7">
    <location>
        <begin position="32"/>
        <end position="54"/>
    </location>
</feature>
<dbReference type="GO" id="GO:0015297">
    <property type="term" value="F:antiporter activity"/>
    <property type="evidence" value="ECO:0007669"/>
    <property type="project" value="InterPro"/>
</dbReference>
<reference evidence="9 10" key="1">
    <citation type="submission" date="2019-02" db="EMBL/GenBank/DDBJ databases">
        <title>Deep-cultivation of Planctomycetes and their phenomic and genomic characterization uncovers novel biology.</title>
        <authorList>
            <person name="Wiegand S."/>
            <person name="Jogler M."/>
            <person name="Boedeker C."/>
            <person name="Pinto D."/>
            <person name="Vollmers J."/>
            <person name="Rivas-Marin E."/>
            <person name="Kohn T."/>
            <person name="Peeters S.H."/>
            <person name="Heuer A."/>
            <person name="Rast P."/>
            <person name="Oberbeckmann S."/>
            <person name="Bunk B."/>
            <person name="Jeske O."/>
            <person name="Meyerdierks A."/>
            <person name="Storesund J.E."/>
            <person name="Kallscheuer N."/>
            <person name="Luecker S."/>
            <person name="Lage O.M."/>
            <person name="Pohl T."/>
            <person name="Merkel B.J."/>
            <person name="Hornburger P."/>
            <person name="Mueller R.-W."/>
            <person name="Bruemmer F."/>
            <person name="Labrenz M."/>
            <person name="Spormann A.M."/>
            <person name="Op den Camp H."/>
            <person name="Overmann J."/>
            <person name="Amann R."/>
            <person name="Jetten M.S.M."/>
            <person name="Mascher T."/>
            <person name="Medema M.H."/>
            <person name="Devos D.P."/>
            <person name="Kaster A.-K."/>
            <person name="Ovreas L."/>
            <person name="Rohde M."/>
            <person name="Galperin M.Y."/>
            <person name="Jogler C."/>
        </authorList>
    </citation>
    <scope>NUCLEOTIDE SEQUENCE [LARGE SCALE GENOMIC DNA]</scope>
    <source>
        <strain evidence="9 10">K22_7</strain>
    </source>
</reference>
<dbReference type="RefSeq" id="WP_145170444.1">
    <property type="nucleotide sequence ID" value="NZ_CP036525.1"/>
</dbReference>
<evidence type="ECO:0000256" key="7">
    <source>
        <dbReference type="SAM" id="Phobius"/>
    </source>
</evidence>
<proteinExistence type="inferred from homology"/>
<dbReference type="Pfam" id="PF00999">
    <property type="entry name" value="Na_H_Exchanger"/>
    <property type="match status" value="1"/>
</dbReference>
<dbReference type="InterPro" id="IPR006153">
    <property type="entry name" value="Cation/H_exchanger_TM"/>
</dbReference>
<gene>
    <name evidence="9" type="primary">ybaL_1</name>
    <name evidence="9" type="ORF">K227x_30870</name>
</gene>
<dbReference type="Gene3D" id="1.20.1530.20">
    <property type="match status" value="1"/>
</dbReference>
<feature type="domain" description="RCK N-terminal" evidence="8">
    <location>
        <begin position="407"/>
        <end position="525"/>
    </location>
</feature>
<comment type="similarity">
    <text evidence="2">Belongs to the monovalent cation:proton antiporter 2 (CPA2) transporter (TC 2.A.37) family.</text>
</comment>
<feature type="transmembrane region" description="Helical" evidence="7">
    <location>
        <begin position="90"/>
        <end position="112"/>
    </location>
</feature>
<evidence type="ECO:0000256" key="5">
    <source>
        <dbReference type="ARBA" id="ARBA00022989"/>
    </source>
</evidence>
<dbReference type="EMBL" id="CP036525">
    <property type="protein sequence ID" value="QDT04693.1"/>
    <property type="molecule type" value="Genomic_DNA"/>
</dbReference>
<keyword evidence="10" id="KW-1185">Reference proteome</keyword>
<dbReference type="Gene3D" id="3.40.50.720">
    <property type="entry name" value="NAD(P)-binding Rossmann-like Domain"/>
    <property type="match status" value="1"/>
</dbReference>
<evidence type="ECO:0000256" key="6">
    <source>
        <dbReference type="ARBA" id="ARBA00023136"/>
    </source>
</evidence>
<feature type="transmembrane region" description="Helical" evidence="7">
    <location>
        <begin position="118"/>
        <end position="137"/>
    </location>
</feature>
<keyword evidence="3" id="KW-0813">Transport</keyword>
<feature type="transmembrane region" description="Helical" evidence="7">
    <location>
        <begin position="184"/>
        <end position="208"/>
    </location>
</feature>
<sequence length="560" mass="58636">MELWGLLSDIIFLLSACLIGGGVMSRMGQSPLVGYLVAGMLVGGPGGFGIVGSYREIEAIAELGVALLLFSLGLEFSVHRLKSLGRKPLFGGLVQVSVTMLLGAGAAVMLGLAVEPAIAFGMMIALSSTAVVLRILMERSEIEMPHGRNSLGVLLIQDVAVVPLAVLMTVLGGEGSLSDIALDIGTLMLMALGLAGTLYVLTKIAVFTLGTLTLHRNRELTIIFAATIGLGAAWAAHRVGISPALGAFIAGMQLGSSAFATQIRADVSTLRVLLLTLFFGAAGMVADPLWILSHVHWVAGAAIALTVGKFVIIAAIFLVFRQSFRVAIATGLALAQVGEFAFVLGAIGRTSGIVSEDVYALVVSITIVSFTISAFLVPMAPTIADRLARMLGIEPGDQSETPRLAKPTDALVIGFGPTGQLAALPLIGSGLNVTVLDLNHEGVRRATDFGFVGQVGDATSVEVLEHAQVGEVKLVVITIPHYRSAIYIVELVRSMNVAATIFVRSRYQIHTESLSDAGGIVCGDEEQVGGAIRQNVEDWLVQHPSGNSTDRDEVLVDEPA</sequence>
<evidence type="ECO:0000256" key="2">
    <source>
        <dbReference type="ARBA" id="ARBA00005551"/>
    </source>
</evidence>
<keyword evidence="4 7" id="KW-0812">Transmembrane</keyword>
<dbReference type="PROSITE" id="PS51201">
    <property type="entry name" value="RCK_N"/>
    <property type="match status" value="1"/>
</dbReference>
<evidence type="ECO:0000313" key="10">
    <source>
        <dbReference type="Proteomes" id="UP000318538"/>
    </source>
</evidence>
<evidence type="ECO:0000256" key="3">
    <source>
        <dbReference type="ARBA" id="ARBA00022448"/>
    </source>
</evidence>
<dbReference type="KEGG" id="rlc:K227x_30870"/>
<dbReference type="Proteomes" id="UP000318538">
    <property type="component" value="Chromosome"/>
</dbReference>
<feature type="transmembrane region" description="Helical" evidence="7">
    <location>
        <begin position="326"/>
        <end position="347"/>
    </location>
</feature>
<feature type="transmembrane region" description="Helical" evidence="7">
    <location>
        <begin position="220"/>
        <end position="237"/>
    </location>
</feature>
<dbReference type="InterPro" id="IPR003148">
    <property type="entry name" value="RCK_N"/>
</dbReference>
<dbReference type="GO" id="GO:0016020">
    <property type="term" value="C:membrane"/>
    <property type="evidence" value="ECO:0007669"/>
    <property type="project" value="UniProtKB-SubCell"/>
</dbReference>
<feature type="transmembrane region" description="Helical" evidence="7">
    <location>
        <begin position="6"/>
        <end position="25"/>
    </location>
</feature>
<dbReference type="AlphaFoldDB" id="A0A517NC32"/>
<evidence type="ECO:0000256" key="4">
    <source>
        <dbReference type="ARBA" id="ARBA00022692"/>
    </source>
</evidence>
<evidence type="ECO:0000259" key="8">
    <source>
        <dbReference type="PROSITE" id="PS51201"/>
    </source>
</evidence>
<dbReference type="PANTHER" id="PTHR42751:SF6">
    <property type="entry name" value="CONSERVED INTEGRAL MEMBRANE TRANSPORT PROTEIN-RELATED"/>
    <property type="match status" value="1"/>
</dbReference>
<accession>A0A517NC32</accession>
<feature type="transmembrane region" description="Helical" evidence="7">
    <location>
        <begin position="243"/>
        <end position="260"/>
    </location>
</feature>
<feature type="transmembrane region" description="Helical" evidence="7">
    <location>
        <begin position="60"/>
        <end position="78"/>
    </location>
</feature>
<evidence type="ECO:0000256" key="1">
    <source>
        <dbReference type="ARBA" id="ARBA00004141"/>
    </source>
</evidence>
<organism evidence="9 10">
    <name type="scientific">Rubripirellula lacrimiformis</name>
    <dbReference type="NCBI Taxonomy" id="1930273"/>
    <lineage>
        <taxon>Bacteria</taxon>
        <taxon>Pseudomonadati</taxon>
        <taxon>Planctomycetota</taxon>
        <taxon>Planctomycetia</taxon>
        <taxon>Pirellulales</taxon>
        <taxon>Pirellulaceae</taxon>
        <taxon>Rubripirellula</taxon>
    </lineage>
</organism>
<dbReference type="InterPro" id="IPR036291">
    <property type="entry name" value="NAD(P)-bd_dom_sf"/>
</dbReference>
<comment type="subcellular location">
    <subcellularLocation>
        <location evidence="1">Membrane</location>
        <topology evidence="1">Multi-pass membrane protein</topology>
    </subcellularLocation>
</comment>
<dbReference type="InterPro" id="IPR038770">
    <property type="entry name" value="Na+/solute_symporter_sf"/>
</dbReference>
<dbReference type="GO" id="GO:0006813">
    <property type="term" value="P:potassium ion transport"/>
    <property type="evidence" value="ECO:0007669"/>
    <property type="project" value="InterPro"/>
</dbReference>
<keyword evidence="6 7" id="KW-0472">Membrane</keyword>
<name>A0A517NC32_9BACT</name>
<feature type="transmembrane region" description="Helical" evidence="7">
    <location>
        <begin position="297"/>
        <end position="319"/>
    </location>
</feature>
<dbReference type="GO" id="GO:1902600">
    <property type="term" value="P:proton transmembrane transport"/>
    <property type="evidence" value="ECO:0007669"/>
    <property type="project" value="InterPro"/>
</dbReference>
<feature type="transmembrane region" description="Helical" evidence="7">
    <location>
        <begin position="272"/>
        <end position="291"/>
    </location>
</feature>
<keyword evidence="5 7" id="KW-1133">Transmembrane helix</keyword>
<evidence type="ECO:0000313" key="9">
    <source>
        <dbReference type="EMBL" id="QDT04693.1"/>
    </source>
</evidence>
<dbReference type="Pfam" id="PF02254">
    <property type="entry name" value="TrkA_N"/>
    <property type="match status" value="1"/>
</dbReference>
<protein>
    <submittedName>
        <fullName evidence="9">Inner membrane protein YbaL</fullName>
    </submittedName>
</protein>
<dbReference type="PANTHER" id="PTHR42751">
    <property type="entry name" value="SODIUM/HYDROGEN EXCHANGER FAMILY/TRKA DOMAIN PROTEIN"/>
    <property type="match status" value="1"/>
</dbReference>
<feature type="transmembrane region" description="Helical" evidence="7">
    <location>
        <begin position="149"/>
        <end position="172"/>
    </location>
</feature>
<dbReference type="SUPFAM" id="SSF51735">
    <property type="entry name" value="NAD(P)-binding Rossmann-fold domains"/>
    <property type="match status" value="1"/>
</dbReference>
<feature type="transmembrane region" description="Helical" evidence="7">
    <location>
        <begin position="359"/>
        <end position="380"/>
    </location>
</feature>